<organism evidence="2 3">
    <name type="scientific">Aureococcus anophagefferens</name>
    <name type="common">Harmful bloom alga</name>
    <dbReference type="NCBI Taxonomy" id="44056"/>
    <lineage>
        <taxon>Eukaryota</taxon>
        <taxon>Sar</taxon>
        <taxon>Stramenopiles</taxon>
        <taxon>Ochrophyta</taxon>
        <taxon>Pelagophyceae</taxon>
        <taxon>Pelagomonadales</taxon>
        <taxon>Pelagomonadaceae</taxon>
        <taxon>Aureococcus</taxon>
    </lineage>
</organism>
<feature type="compositionally biased region" description="Basic and acidic residues" evidence="1">
    <location>
        <begin position="65"/>
        <end position="82"/>
    </location>
</feature>
<reference evidence="2 3" key="1">
    <citation type="submission" date="2024-03" db="EMBL/GenBank/DDBJ databases">
        <title>Aureococcus anophagefferens CCMP1851 and Kratosvirus quantuckense: Draft genome of a second virus-susceptible host strain in the model system.</title>
        <authorList>
            <person name="Chase E."/>
            <person name="Truchon A.R."/>
            <person name="Schepens W."/>
            <person name="Wilhelm S.W."/>
        </authorList>
    </citation>
    <scope>NUCLEOTIDE SEQUENCE [LARGE SCALE GENOMIC DNA]</scope>
    <source>
        <strain evidence="2 3">CCMP1851</strain>
    </source>
</reference>
<evidence type="ECO:0000313" key="3">
    <source>
        <dbReference type="Proteomes" id="UP001363151"/>
    </source>
</evidence>
<name>A0ABR1G9F8_AURAN</name>
<feature type="region of interest" description="Disordered" evidence="1">
    <location>
        <begin position="61"/>
        <end position="97"/>
    </location>
</feature>
<dbReference type="Proteomes" id="UP001363151">
    <property type="component" value="Unassembled WGS sequence"/>
</dbReference>
<evidence type="ECO:0000256" key="1">
    <source>
        <dbReference type="SAM" id="MobiDB-lite"/>
    </source>
</evidence>
<comment type="caution">
    <text evidence="2">The sequence shown here is derived from an EMBL/GenBank/DDBJ whole genome shotgun (WGS) entry which is preliminary data.</text>
</comment>
<proteinExistence type="predicted"/>
<feature type="region of interest" description="Disordered" evidence="1">
    <location>
        <begin position="1"/>
        <end position="24"/>
    </location>
</feature>
<keyword evidence="3" id="KW-1185">Reference proteome</keyword>
<accession>A0ABR1G9F8</accession>
<protein>
    <submittedName>
        <fullName evidence="2">Uncharacterized protein</fullName>
    </submittedName>
</protein>
<sequence>MQPLRRAPSASIRGPRGLPQRAPHPRTVFCADHAVFLRARRLPGGVALAAPAADFEYPEAFRQPKPSEKTHLRRALDPDHAANKVYPPDPEEGSPKTFDVWREKFRELYEKQRDGVLDNEGVWRELFDRELPILPDVLSAEEEVKAGLRAVGMGVEERIRYMVDHDATPSGRRRSSPPRELR</sequence>
<dbReference type="EMBL" id="JBBJCI010000040">
    <property type="protein sequence ID" value="KAK7249729.1"/>
    <property type="molecule type" value="Genomic_DNA"/>
</dbReference>
<gene>
    <name evidence="2" type="ORF">SO694_00004525</name>
</gene>
<evidence type="ECO:0000313" key="2">
    <source>
        <dbReference type="EMBL" id="KAK7249729.1"/>
    </source>
</evidence>